<comment type="cofactor">
    <cofactor evidence="1">
        <name>pyridoxal 5'-phosphate</name>
        <dbReference type="ChEBI" id="CHEBI:597326"/>
    </cofactor>
</comment>
<dbReference type="InterPro" id="IPR050596">
    <property type="entry name" value="AspAT/PAT-like"/>
</dbReference>
<dbReference type="RefSeq" id="WP_203841555.1">
    <property type="nucleotide sequence ID" value="NZ_BAAATV010000019.1"/>
</dbReference>
<dbReference type="EMBL" id="BOMN01000111">
    <property type="protein sequence ID" value="GIE24545.1"/>
    <property type="molecule type" value="Genomic_DNA"/>
</dbReference>
<proteinExistence type="inferred from homology"/>
<evidence type="ECO:0000256" key="3">
    <source>
        <dbReference type="ARBA" id="ARBA00022576"/>
    </source>
</evidence>
<evidence type="ECO:0000256" key="5">
    <source>
        <dbReference type="ARBA" id="ARBA00022898"/>
    </source>
</evidence>
<keyword evidence="8" id="KW-1185">Reference proteome</keyword>
<sequence length="533" mass="58476">MRDLVNEPAHRTSGLFTTARRAATGLDAVPPLALLPAPAGAPPVSPPLDPAPDERLMDIYRRVRNPDNPQELLELYLGRVEAELGPLGHRQAGAERWRSSTVRREVSPHDVLNSRATVRFVKELFNSYFRDDLYGDLRDSAEVILSGGAVDEESWGLPAVLKESISYALYRDWYGYSDSRGRDAARQAVADYESARLGRAVYGRQNVAITMGATFAISSVIDMIRLTGTSTGGPALCAIPNYPPLVESAARRGSVQLVPLTSHDGVSSLRPLIEALRPDTPFVLLQTAANPTGAIVPEAELVELIRAASPATMILLDECHEWLGVREPLSPERARANVIRFSSLSKNWSAPGLKVGWFVADQSFIDEYYEYASTTFGGPPSFFYTLIEVLARMEAWLISGVDRIGPGHQAEFEAAYGFQLAPLQQAYDNYRADRLDREATLTTLRDAVTARLRVPAFTVTPAASSINLSLAVQGHDDSYVAFRDLLRRTGVSVFPGILTFCLSGGNVRVTTSRRWSELEPALRRLAGYSRTAP</sequence>
<protein>
    <recommendedName>
        <fullName evidence="6">Aminotransferase class I/classII large domain-containing protein</fullName>
    </recommendedName>
</protein>
<evidence type="ECO:0000313" key="7">
    <source>
        <dbReference type="EMBL" id="GIE24545.1"/>
    </source>
</evidence>
<organism evidence="7 8">
    <name type="scientific">Winogradskya humida</name>
    <dbReference type="NCBI Taxonomy" id="113566"/>
    <lineage>
        <taxon>Bacteria</taxon>
        <taxon>Bacillati</taxon>
        <taxon>Actinomycetota</taxon>
        <taxon>Actinomycetes</taxon>
        <taxon>Micromonosporales</taxon>
        <taxon>Micromonosporaceae</taxon>
        <taxon>Winogradskya</taxon>
    </lineage>
</organism>
<evidence type="ECO:0000256" key="2">
    <source>
        <dbReference type="ARBA" id="ARBA00007441"/>
    </source>
</evidence>
<dbReference type="PANTHER" id="PTHR46383">
    <property type="entry name" value="ASPARTATE AMINOTRANSFERASE"/>
    <property type="match status" value="1"/>
</dbReference>
<dbReference type="SUPFAM" id="SSF53383">
    <property type="entry name" value="PLP-dependent transferases"/>
    <property type="match status" value="1"/>
</dbReference>
<dbReference type="Proteomes" id="UP000603200">
    <property type="component" value="Unassembled WGS sequence"/>
</dbReference>
<comment type="caution">
    <text evidence="7">The sequence shown here is derived from an EMBL/GenBank/DDBJ whole genome shotgun (WGS) entry which is preliminary data.</text>
</comment>
<dbReference type="InterPro" id="IPR015421">
    <property type="entry name" value="PyrdxlP-dep_Trfase_major"/>
</dbReference>
<reference evidence="7 8" key="1">
    <citation type="submission" date="2021-01" db="EMBL/GenBank/DDBJ databases">
        <title>Whole genome shotgun sequence of Actinoplanes humidus NBRC 14915.</title>
        <authorList>
            <person name="Komaki H."/>
            <person name="Tamura T."/>
        </authorList>
    </citation>
    <scope>NUCLEOTIDE SEQUENCE [LARGE SCALE GENOMIC DNA]</scope>
    <source>
        <strain evidence="7 8">NBRC 14915</strain>
    </source>
</reference>
<comment type="similarity">
    <text evidence="2">Belongs to the class-I pyridoxal-phosphate-dependent aminotransferase family.</text>
</comment>
<accession>A0ABQ4A110</accession>
<keyword evidence="4" id="KW-0808">Transferase</keyword>
<dbReference type="CDD" id="cd00609">
    <property type="entry name" value="AAT_like"/>
    <property type="match status" value="1"/>
</dbReference>
<dbReference type="PANTHER" id="PTHR46383:SF1">
    <property type="entry name" value="ASPARTATE AMINOTRANSFERASE"/>
    <property type="match status" value="1"/>
</dbReference>
<keyword evidence="3" id="KW-0032">Aminotransferase</keyword>
<keyword evidence="5" id="KW-0663">Pyridoxal phosphate</keyword>
<gene>
    <name evidence="7" type="ORF">Ahu01nite_076470</name>
</gene>
<dbReference type="InterPro" id="IPR004839">
    <property type="entry name" value="Aminotransferase_I/II_large"/>
</dbReference>
<evidence type="ECO:0000313" key="8">
    <source>
        <dbReference type="Proteomes" id="UP000603200"/>
    </source>
</evidence>
<feature type="domain" description="Aminotransferase class I/classII large" evidence="6">
    <location>
        <begin position="154"/>
        <end position="524"/>
    </location>
</feature>
<evidence type="ECO:0000259" key="6">
    <source>
        <dbReference type="Pfam" id="PF00155"/>
    </source>
</evidence>
<name>A0ABQ4A110_9ACTN</name>
<dbReference type="InterPro" id="IPR015424">
    <property type="entry name" value="PyrdxlP-dep_Trfase"/>
</dbReference>
<evidence type="ECO:0000256" key="1">
    <source>
        <dbReference type="ARBA" id="ARBA00001933"/>
    </source>
</evidence>
<evidence type="ECO:0000256" key="4">
    <source>
        <dbReference type="ARBA" id="ARBA00022679"/>
    </source>
</evidence>
<dbReference type="Pfam" id="PF00155">
    <property type="entry name" value="Aminotran_1_2"/>
    <property type="match status" value="1"/>
</dbReference>
<dbReference type="Gene3D" id="3.40.640.10">
    <property type="entry name" value="Type I PLP-dependent aspartate aminotransferase-like (Major domain)"/>
    <property type="match status" value="1"/>
</dbReference>